<sequence length="456" mass="49994">MTQPGTRTQSPVEAPDRPGVVPVRAAALRSAVRWGVAHGLPRVAVRRSARAGDLQSLLLSDPAVWREPYDLHERVRAAGPLVRGRFSWVSASHAVAREVLGSADFGMGGFDDVSSPRVRRVLDWAGRGAPVHPIEPPSMLAVDGPDHTRYRKLVSRVFTPRSVEGLRGQVQATADGLLDDLARAPEPVVDVVRPFAGRLPVTVICDLLGVPVEGRSEVREFEAGLAMSLEAVAPWRQFRTVEGALRGFDDWVGRHLEHLRRAPGEDLLSRLVTATEEGQRLTERELRATAGLLVAAGFETTVNLLGSAVHLLLANPDQLQVLRAEPDLWPQAVEEVLRLESPVQIVGRQALRDTAVAGQEVRAGSRVVLLLGAANRDPAVFEDPARFDVRRENVREHLAFSAGRHFCLGVALARLEGEVGLRSLFERFPGMRAEPGARRTSTRVLRGWEHLPVRLR</sequence>
<evidence type="ECO:0000313" key="9">
    <source>
        <dbReference type="Proteomes" id="UP000239485"/>
    </source>
</evidence>
<dbReference type="PANTHER" id="PTHR46696">
    <property type="entry name" value="P450, PUTATIVE (EUROFUNG)-RELATED"/>
    <property type="match status" value="1"/>
</dbReference>
<dbReference type="GO" id="GO:0005506">
    <property type="term" value="F:iron ion binding"/>
    <property type="evidence" value="ECO:0007669"/>
    <property type="project" value="InterPro"/>
</dbReference>
<dbReference type="GO" id="GO:0008395">
    <property type="term" value="F:steroid hydroxylase activity"/>
    <property type="evidence" value="ECO:0007669"/>
    <property type="project" value="TreeGrafter"/>
</dbReference>
<dbReference type="Pfam" id="PF00067">
    <property type="entry name" value="p450"/>
    <property type="match status" value="1"/>
</dbReference>
<dbReference type="CDD" id="cd20625">
    <property type="entry name" value="CYP164-like"/>
    <property type="match status" value="1"/>
</dbReference>
<name>A0A2S6IE40_9ACTN</name>
<dbReference type="InterPro" id="IPR001128">
    <property type="entry name" value="Cyt_P450"/>
</dbReference>
<keyword evidence="4 7" id="KW-0560">Oxidoreductase</keyword>
<comment type="similarity">
    <text evidence="1 7">Belongs to the cytochrome P450 family.</text>
</comment>
<evidence type="ECO:0000256" key="6">
    <source>
        <dbReference type="ARBA" id="ARBA00023033"/>
    </source>
</evidence>
<dbReference type="AlphaFoldDB" id="A0A2S6IE40"/>
<dbReference type="SUPFAM" id="SSF48264">
    <property type="entry name" value="Cytochrome P450"/>
    <property type="match status" value="1"/>
</dbReference>
<organism evidence="8 9">
    <name type="scientific">Kineococcus xinjiangensis</name>
    <dbReference type="NCBI Taxonomy" id="512762"/>
    <lineage>
        <taxon>Bacteria</taxon>
        <taxon>Bacillati</taxon>
        <taxon>Actinomycetota</taxon>
        <taxon>Actinomycetes</taxon>
        <taxon>Kineosporiales</taxon>
        <taxon>Kineosporiaceae</taxon>
        <taxon>Kineococcus</taxon>
    </lineage>
</organism>
<comment type="caution">
    <text evidence="8">The sequence shown here is derived from an EMBL/GenBank/DDBJ whole genome shotgun (WGS) entry which is preliminary data.</text>
</comment>
<dbReference type="InterPro" id="IPR017972">
    <property type="entry name" value="Cyt_P450_CS"/>
</dbReference>
<keyword evidence="2 7" id="KW-0349">Heme</keyword>
<dbReference type="PRINTS" id="PR00385">
    <property type="entry name" value="P450"/>
</dbReference>
<keyword evidence="9" id="KW-1185">Reference proteome</keyword>
<dbReference type="PANTHER" id="PTHR46696:SF4">
    <property type="entry name" value="BIOTIN BIOSYNTHESIS CYTOCHROME P450"/>
    <property type="match status" value="1"/>
</dbReference>
<dbReference type="EMBL" id="PTJD01000014">
    <property type="protein sequence ID" value="PPK92456.1"/>
    <property type="molecule type" value="Genomic_DNA"/>
</dbReference>
<dbReference type="InterPro" id="IPR036396">
    <property type="entry name" value="Cyt_P450_sf"/>
</dbReference>
<dbReference type="GO" id="GO:0020037">
    <property type="term" value="F:heme binding"/>
    <property type="evidence" value="ECO:0007669"/>
    <property type="project" value="InterPro"/>
</dbReference>
<keyword evidence="6 7" id="KW-0503">Monooxygenase</keyword>
<keyword evidence="5 7" id="KW-0408">Iron</keyword>
<dbReference type="FunFam" id="1.10.630.10:FF:000018">
    <property type="entry name" value="Cytochrome P450 monooxygenase"/>
    <property type="match status" value="1"/>
</dbReference>
<evidence type="ECO:0000256" key="2">
    <source>
        <dbReference type="ARBA" id="ARBA00022617"/>
    </source>
</evidence>
<evidence type="ECO:0000313" key="8">
    <source>
        <dbReference type="EMBL" id="PPK92456.1"/>
    </source>
</evidence>
<evidence type="ECO:0000256" key="1">
    <source>
        <dbReference type="ARBA" id="ARBA00010617"/>
    </source>
</evidence>
<evidence type="ECO:0000256" key="4">
    <source>
        <dbReference type="ARBA" id="ARBA00023002"/>
    </source>
</evidence>
<dbReference type="PRINTS" id="PR00359">
    <property type="entry name" value="BP450"/>
</dbReference>
<evidence type="ECO:0000256" key="5">
    <source>
        <dbReference type="ARBA" id="ARBA00023004"/>
    </source>
</evidence>
<gene>
    <name evidence="8" type="ORF">CLV92_11457</name>
</gene>
<evidence type="ECO:0000256" key="3">
    <source>
        <dbReference type="ARBA" id="ARBA00022723"/>
    </source>
</evidence>
<dbReference type="GO" id="GO:0036199">
    <property type="term" value="F:cholest-4-en-3-one 26-monooxygenase activity"/>
    <property type="evidence" value="ECO:0007669"/>
    <property type="project" value="TreeGrafter"/>
</dbReference>
<dbReference type="Proteomes" id="UP000239485">
    <property type="component" value="Unassembled WGS sequence"/>
</dbReference>
<dbReference type="GO" id="GO:0006707">
    <property type="term" value="P:cholesterol catabolic process"/>
    <property type="evidence" value="ECO:0007669"/>
    <property type="project" value="TreeGrafter"/>
</dbReference>
<accession>A0A2S6IE40</accession>
<dbReference type="InterPro" id="IPR002397">
    <property type="entry name" value="Cyt_P450_B"/>
</dbReference>
<dbReference type="RefSeq" id="WP_170112777.1">
    <property type="nucleotide sequence ID" value="NZ_PTJD01000014.1"/>
</dbReference>
<dbReference type="PROSITE" id="PS00086">
    <property type="entry name" value="CYTOCHROME_P450"/>
    <property type="match status" value="1"/>
</dbReference>
<dbReference type="Gene3D" id="1.10.630.10">
    <property type="entry name" value="Cytochrome P450"/>
    <property type="match status" value="1"/>
</dbReference>
<protein>
    <recommendedName>
        <fullName evidence="10">Cytochrome P450</fullName>
    </recommendedName>
</protein>
<keyword evidence="3 7" id="KW-0479">Metal-binding</keyword>
<proteinExistence type="inferred from homology"/>
<evidence type="ECO:0008006" key="10">
    <source>
        <dbReference type="Google" id="ProtNLM"/>
    </source>
</evidence>
<reference evidence="8 9" key="1">
    <citation type="submission" date="2018-02" db="EMBL/GenBank/DDBJ databases">
        <title>Genomic Encyclopedia of Archaeal and Bacterial Type Strains, Phase II (KMG-II): from individual species to whole genera.</title>
        <authorList>
            <person name="Goeker M."/>
        </authorList>
    </citation>
    <scope>NUCLEOTIDE SEQUENCE [LARGE SCALE GENOMIC DNA]</scope>
    <source>
        <strain evidence="8 9">DSM 22857</strain>
    </source>
</reference>
<evidence type="ECO:0000256" key="7">
    <source>
        <dbReference type="RuleBase" id="RU000461"/>
    </source>
</evidence>